<dbReference type="Proteomes" id="UP000813385">
    <property type="component" value="Unassembled WGS sequence"/>
</dbReference>
<dbReference type="GO" id="GO:0016841">
    <property type="term" value="F:ammonia-lyase activity"/>
    <property type="evidence" value="ECO:0007669"/>
    <property type="project" value="InterPro"/>
</dbReference>
<dbReference type="InterPro" id="IPR008948">
    <property type="entry name" value="L-Aspartase-like"/>
</dbReference>
<feature type="region of interest" description="Disordered" evidence="3">
    <location>
        <begin position="1"/>
        <end position="21"/>
    </location>
</feature>
<name>A0A8K0TVT9_9PEZI</name>
<reference evidence="4" key="1">
    <citation type="journal article" date="2021" name="Nat. Commun.">
        <title>Genetic determinants of endophytism in the Arabidopsis root mycobiome.</title>
        <authorList>
            <person name="Mesny F."/>
            <person name="Miyauchi S."/>
            <person name="Thiergart T."/>
            <person name="Pickel B."/>
            <person name="Atanasova L."/>
            <person name="Karlsson M."/>
            <person name="Huettel B."/>
            <person name="Barry K.W."/>
            <person name="Haridas S."/>
            <person name="Chen C."/>
            <person name="Bauer D."/>
            <person name="Andreopoulos W."/>
            <person name="Pangilinan J."/>
            <person name="LaButti K."/>
            <person name="Riley R."/>
            <person name="Lipzen A."/>
            <person name="Clum A."/>
            <person name="Drula E."/>
            <person name="Henrissat B."/>
            <person name="Kohler A."/>
            <person name="Grigoriev I.V."/>
            <person name="Martin F.M."/>
            <person name="Hacquard S."/>
        </authorList>
    </citation>
    <scope>NUCLEOTIDE SEQUENCE</scope>
    <source>
        <strain evidence="4">MPI-CAGE-AT-0016</strain>
    </source>
</reference>
<dbReference type="Gene3D" id="1.20.200.10">
    <property type="entry name" value="Fumarase/aspartase (Central domain)"/>
    <property type="match status" value="1"/>
</dbReference>
<evidence type="ECO:0000256" key="3">
    <source>
        <dbReference type="SAM" id="MobiDB-lite"/>
    </source>
</evidence>
<gene>
    <name evidence="4" type="ORF">B0T11DRAFT_272096</name>
</gene>
<proteinExistence type="inferred from homology"/>
<dbReference type="InterPro" id="IPR024083">
    <property type="entry name" value="Fumarase/histidase_N"/>
</dbReference>
<dbReference type="InterPro" id="IPR023144">
    <property type="entry name" value="Phe_NH3-lyase_shielding_dom_sf"/>
</dbReference>
<dbReference type="Gene3D" id="1.10.275.10">
    <property type="entry name" value="Fumarase/aspartase (N-terminal domain)"/>
    <property type="match status" value="1"/>
</dbReference>
<dbReference type="GO" id="GO:0006559">
    <property type="term" value="P:L-phenylalanine catabolic process"/>
    <property type="evidence" value="ECO:0007669"/>
    <property type="project" value="InterPro"/>
</dbReference>
<dbReference type="OrthoDB" id="10051290at2759"/>
<dbReference type="InterPro" id="IPR005922">
    <property type="entry name" value="Phe_NH3-lyase"/>
</dbReference>
<sequence length="710" mass="76888">MSTTKTNPTASPPVVMEGHSSPLEHASSVFKTWKTLQAAKARRSLTIDGQTLDIASVVAVARHGLTPTVRDDPDLRRRLQDSIDTLNLHLQNGWVIYGVNTGFGGSADSRTEQLRSLQVSLLQHTQSAIITTSDIDGRGIDGDGQSHVIPRAWVRGAILTRANQNLRGHSAVRLEVIEALLALLRHNITPVVPLRGTISASGDLMPLSYIAGTIAATPGVLARLPCGKVVPAAEALAAHSITPVDLAPKEGLGLINGTAPSAAAAALVDHEAQHLVLLSQLQTAFASECLAGNVEWSAPIIHAVRPHPGQIEAAANIRRFLRGSDLVAGLDRKKRTGRGLWQDRYSTRTAPQWIGPYLEDLLLARRQVETELNSTSDNPVVDSAADEVFSGGNFQATSLTSALEKTRLALQMVGRMLFSQCTELLNPVLNNGLDPNLVFGDPDSSYTLKGIDVNMAAYMAELAALAHPVSSHVQSAEMHNQGINSLAFISARRTMEAVDVLTHMVSCHAYTCCQAIDLRNYHRRFLAAVPLTGTLAPLAETLGLSDEQHTSLHEELRETLTQAWYDFNKTAHVPRCGQVAAVLASRVLSYAAKTGITAATIGHISAFESTLQRRMVAWITDPVNDPESAYPSLGQGAAVLYNLVRVHLDVPFHRGLREPEIRRTIGSDVSKIYEAIRSEKLIDLVMTEFADAWDTEGARPVYQDKIRAKL</sequence>
<evidence type="ECO:0000313" key="5">
    <source>
        <dbReference type="Proteomes" id="UP000813385"/>
    </source>
</evidence>
<dbReference type="CDD" id="cd00332">
    <property type="entry name" value="PAL-HAL"/>
    <property type="match status" value="1"/>
</dbReference>
<accession>A0A8K0TVT9</accession>
<protein>
    <submittedName>
        <fullName evidence="4">Phenylalanine ammonia-lyase</fullName>
    </submittedName>
</protein>
<organism evidence="4 5">
    <name type="scientific">Plectosphaerella cucumerina</name>
    <dbReference type="NCBI Taxonomy" id="40658"/>
    <lineage>
        <taxon>Eukaryota</taxon>
        <taxon>Fungi</taxon>
        <taxon>Dikarya</taxon>
        <taxon>Ascomycota</taxon>
        <taxon>Pezizomycotina</taxon>
        <taxon>Sordariomycetes</taxon>
        <taxon>Hypocreomycetidae</taxon>
        <taxon>Glomerellales</taxon>
        <taxon>Plectosphaerellaceae</taxon>
        <taxon>Plectosphaerella</taxon>
    </lineage>
</organism>
<dbReference type="Pfam" id="PF00221">
    <property type="entry name" value="Lyase_aromatic"/>
    <property type="match status" value="1"/>
</dbReference>
<evidence type="ECO:0000313" key="4">
    <source>
        <dbReference type="EMBL" id="KAH7376318.1"/>
    </source>
</evidence>
<dbReference type="InterPro" id="IPR001106">
    <property type="entry name" value="Aromatic_Lyase"/>
</dbReference>
<evidence type="ECO:0000256" key="2">
    <source>
        <dbReference type="RuleBase" id="RU003954"/>
    </source>
</evidence>
<dbReference type="AlphaFoldDB" id="A0A8K0TVT9"/>
<dbReference type="PANTHER" id="PTHR10362">
    <property type="entry name" value="HISTIDINE AMMONIA-LYASE"/>
    <property type="match status" value="1"/>
</dbReference>
<comment type="similarity">
    <text evidence="1 2">Belongs to the PAL/histidase family.</text>
</comment>
<comment type="caution">
    <text evidence="4">The sequence shown here is derived from an EMBL/GenBank/DDBJ whole genome shotgun (WGS) entry which is preliminary data.</text>
</comment>
<dbReference type="InterPro" id="IPR022313">
    <property type="entry name" value="Phe/His_NH3-lyase_AS"/>
</dbReference>
<dbReference type="Gene3D" id="1.10.274.20">
    <property type="entry name" value="Phenylalanine ammonia-lyase 1, domain 3"/>
    <property type="match status" value="1"/>
</dbReference>
<dbReference type="EMBL" id="JAGPXD010000001">
    <property type="protein sequence ID" value="KAH7376318.1"/>
    <property type="molecule type" value="Genomic_DNA"/>
</dbReference>
<evidence type="ECO:0000256" key="1">
    <source>
        <dbReference type="ARBA" id="ARBA00007238"/>
    </source>
</evidence>
<dbReference type="NCBIfam" id="TIGR01226">
    <property type="entry name" value="phe_am_lyase"/>
    <property type="match status" value="1"/>
</dbReference>
<dbReference type="PROSITE" id="PS00488">
    <property type="entry name" value="PAL_HISTIDASE"/>
    <property type="match status" value="1"/>
</dbReference>
<keyword evidence="5" id="KW-1185">Reference proteome</keyword>
<dbReference type="GO" id="GO:0005737">
    <property type="term" value="C:cytoplasm"/>
    <property type="evidence" value="ECO:0007669"/>
    <property type="project" value="InterPro"/>
</dbReference>
<keyword evidence="2" id="KW-0456">Lyase</keyword>
<dbReference type="SUPFAM" id="SSF48557">
    <property type="entry name" value="L-aspartase-like"/>
    <property type="match status" value="1"/>
</dbReference>